<accession>B0DDW1</accession>
<sequence length="138" mass="15808">MFEDSHHSFLGTYEVIQFFELWNLEGTQFQSGTQKWVTEVQLPAFKKAWWAWWKGLQPIAHGTTEVEGFLNATHHGHLHVEDGWACLRWHGQNGWYTILATVVCLIPQKPTALSSIKCARSNLVPQKLATTPSKKHKV</sequence>
<evidence type="ECO:0000313" key="1">
    <source>
        <dbReference type="EMBL" id="EDR07155.1"/>
    </source>
</evidence>
<proteinExistence type="predicted"/>
<dbReference type="OrthoDB" id="3062416at2759"/>
<evidence type="ECO:0000313" key="2">
    <source>
        <dbReference type="Proteomes" id="UP000001194"/>
    </source>
</evidence>
<dbReference type="Proteomes" id="UP000001194">
    <property type="component" value="Unassembled WGS sequence"/>
</dbReference>
<dbReference type="AlphaFoldDB" id="B0DDW1"/>
<dbReference type="RefSeq" id="XP_001882086.1">
    <property type="nucleotide sequence ID" value="XM_001882051.1"/>
</dbReference>
<dbReference type="HOGENOM" id="CLU_1855605_0_0_1"/>
<dbReference type="KEGG" id="lbc:LACBIDRAFT_328144"/>
<reference evidence="1 2" key="1">
    <citation type="journal article" date="2008" name="Nature">
        <title>The genome of Laccaria bicolor provides insights into mycorrhizal symbiosis.</title>
        <authorList>
            <person name="Martin F."/>
            <person name="Aerts A."/>
            <person name="Ahren D."/>
            <person name="Brun A."/>
            <person name="Danchin E.G.J."/>
            <person name="Duchaussoy F."/>
            <person name="Gibon J."/>
            <person name="Kohler A."/>
            <person name="Lindquist E."/>
            <person name="Pereda V."/>
            <person name="Salamov A."/>
            <person name="Shapiro H.J."/>
            <person name="Wuyts J."/>
            <person name="Blaudez D."/>
            <person name="Buee M."/>
            <person name="Brokstein P."/>
            <person name="Canbaeck B."/>
            <person name="Cohen D."/>
            <person name="Courty P.E."/>
            <person name="Coutinho P.M."/>
            <person name="Delaruelle C."/>
            <person name="Detter J.C."/>
            <person name="Deveau A."/>
            <person name="DiFazio S."/>
            <person name="Duplessis S."/>
            <person name="Fraissinet-Tachet L."/>
            <person name="Lucic E."/>
            <person name="Frey-Klett P."/>
            <person name="Fourrey C."/>
            <person name="Feussner I."/>
            <person name="Gay G."/>
            <person name="Grimwood J."/>
            <person name="Hoegger P.J."/>
            <person name="Jain P."/>
            <person name="Kilaru S."/>
            <person name="Labbe J."/>
            <person name="Lin Y.C."/>
            <person name="Legue V."/>
            <person name="Le Tacon F."/>
            <person name="Marmeisse R."/>
            <person name="Melayah D."/>
            <person name="Montanini B."/>
            <person name="Muratet M."/>
            <person name="Nehls U."/>
            <person name="Niculita-Hirzel H."/>
            <person name="Oudot-Le Secq M.P."/>
            <person name="Peter M."/>
            <person name="Quesneville H."/>
            <person name="Rajashekar B."/>
            <person name="Reich M."/>
            <person name="Rouhier N."/>
            <person name="Schmutz J."/>
            <person name="Yin T."/>
            <person name="Chalot M."/>
            <person name="Henrissat B."/>
            <person name="Kuees U."/>
            <person name="Lucas S."/>
            <person name="Van de Peer Y."/>
            <person name="Podila G.K."/>
            <person name="Polle A."/>
            <person name="Pukkila P.J."/>
            <person name="Richardson P.M."/>
            <person name="Rouze P."/>
            <person name="Sanders I.R."/>
            <person name="Stajich J.E."/>
            <person name="Tunlid A."/>
            <person name="Tuskan G."/>
            <person name="Grigoriev I.V."/>
        </authorList>
    </citation>
    <scope>NUCLEOTIDE SEQUENCE [LARGE SCALE GENOMIC DNA]</scope>
    <source>
        <strain evidence="2">S238N-H82 / ATCC MYA-4686</strain>
    </source>
</reference>
<protein>
    <submittedName>
        <fullName evidence="1">Predicted protein</fullName>
    </submittedName>
</protein>
<dbReference type="EMBL" id="DS547105">
    <property type="protein sequence ID" value="EDR07155.1"/>
    <property type="molecule type" value="Genomic_DNA"/>
</dbReference>
<dbReference type="InParanoid" id="B0DDW1"/>
<dbReference type="GeneID" id="6077807"/>
<name>B0DDW1_LACBS</name>
<gene>
    <name evidence="1" type="ORF">LACBIDRAFT_328144</name>
</gene>
<organism evidence="2">
    <name type="scientific">Laccaria bicolor (strain S238N-H82 / ATCC MYA-4686)</name>
    <name type="common">Bicoloured deceiver</name>
    <name type="synonym">Laccaria laccata var. bicolor</name>
    <dbReference type="NCBI Taxonomy" id="486041"/>
    <lineage>
        <taxon>Eukaryota</taxon>
        <taxon>Fungi</taxon>
        <taxon>Dikarya</taxon>
        <taxon>Basidiomycota</taxon>
        <taxon>Agaricomycotina</taxon>
        <taxon>Agaricomycetes</taxon>
        <taxon>Agaricomycetidae</taxon>
        <taxon>Agaricales</taxon>
        <taxon>Agaricineae</taxon>
        <taxon>Hydnangiaceae</taxon>
        <taxon>Laccaria</taxon>
    </lineage>
</organism>
<keyword evidence="2" id="KW-1185">Reference proteome</keyword>